<protein>
    <recommendedName>
        <fullName evidence="3">FAD-dependent oxidoreductase 2 FAD binding domain-containing protein</fullName>
    </recommendedName>
</protein>
<comment type="caution">
    <text evidence="1">The sequence shown here is derived from an EMBL/GenBank/DDBJ whole genome shotgun (WGS) entry which is preliminary data.</text>
</comment>
<dbReference type="AlphaFoldDB" id="A0A502EK73"/>
<evidence type="ECO:0008006" key="3">
    <source>
        <dbReference type="Google" id="ProtNLM"/>
    </source>
</evidence>
<dbReference type="SUPFAM" id="SSF51905">
    <property type="entry name" value="FAD/NAD(P)-binding domain"/>
    <property type="match status" value="1"/>
</dbReference>
<proteinExistence type="predicted"/>
<keyword evidence="2" id="KW-1185">Reference proteome</keyword>
<dbReference type="OrthoDB" id="4640500at2"/>
<dbReference type="EMBL" id="RCZG01000001">
    <property type="protein sequence ID" value="TPG36731.1"/>
    <property type="molecule type" value="Genomic_DNA"/>
</dbReference>
<name>A0A502EK73_9MYCO</name>
<dbReference type="RefSeq" id="WP_140687551.1">
    <property type="nucleotide sequence ID" value="NZ_RCZG01000001.1"/>
</dbReference>
<gene>
    <name evidence="1" type="ORF">EAH80_02010</name>
</gene>
<reference evidence="1 2" key="1">
    <citation type="journal article" date="2019" name="Environ. Microbiol.">
        <title>Species interactions and distinct microbial communities in high Arctic permafrost affected cryosols are associated with the CH4 and CO2 gas fluxes.</title>
        <authorList>
            <person name="Altshuler I."/>
            <person name="Hamel J."/>
            <person name="Turney S."/>
            <person name="Magnuson E."/>
            <person name="Levesque R."/>
            <person name="Greer C."/>
            <person name="Whyte L.G."/>
        </authorList>
    </citation>
    <scope>NUCLEOTIDE SEQUENCE [LARGE SCALE GENOMIC DNA]</scope>
    <source>
        <strain evidence="1 2">S5.20</strain>
    </source>
</reference>
<evidence type="ECO:0000313" key="2">
    <source>
        <dbReference type="Proteomes" id="UP000320095"/>
    </source>
</evidence>
<dbReference type="InterPro" id="IPR036188">
    <property type="entry name" value="FAD/NAD-bd_sf"/>
</dbReference>
<evidence type="ECO:0000313" key="1">
    <source>
        <dbReference type="EMBL" id="TPG36731.1"/>
    </source>
</evidence>
<accession>A0A502EK73</accession>
<dbReference type="Gene3D" id="3.50.50.60">
    <property type="entry name" value="FAD/NAD(P)-binding domain"/>
    <property type="match status" value="1"/>
</dbReference>
<sequence>MWDIEVDIAVIGAGIGGLVNAIATVDAGGEVLVADAATPACRSDAAPGALRERVGAKRNWLSRDTVDVETNAFLAAISEGLSESDVVRDMPVPRRVARNLSRDEAFGRVETFVGSRLTAWAAQCVTSPYGLLNTSMWDCQSITMRSDDGESIEVQSIGAMEVTAGFDENALHRWVSAEALERDIEVRAANTLERIVFEEGVIVGVVLATSDGPCAVRTRAGVTLAPGDHAPVVDDGAAWAAGSRLQVCVVGRTASRFGRVELLATEPAAPPRPICTGSRRQLRNGLHDARQPSLEGWRCGKVHGYPTFGQ</sequence>
<organism evidence="1 2">
    <name type="scientific">Mycolicibacterium hodleri</name>
    <dbReference type="NCBI Taxonomy" id="49897"/>
    <lineage>
        <taxon>Bacteria</taxon>
        <taxon>Bacillati</taxon>
        <taxon>Actinomycetota</taxon>
        <taxon>Actinomycetes</taxon>
        <taxon>Mycobacteriales</taxon>
        <taxon>Mycobacteriaceae</taxon>
        <taxon>Mycolicibacterium</taxon>
    </lineage>
</organism>
<dbReference type="Proteomes" id="UP000320095">
    <property type="component" value="Unassembled WGS sequence"/>
</dbReference>